<proteinExistence type="predicted"/>
<name>A0A6J5ZD54_9ZZZZ</name>
<gene>
    <name evidence="1" type="ORF">UFOPK3547_00356</name>
</gene>
<dbReference type="EMBL" id="CAESAN010000019">
    <property type="protein sequence ID" value="CAB4338340.1"/>
    <property type="molecule type" value="Genomic_DNA"/>
</dbReference>
<accession>A0A6J5ZD54</accession>
<protein>
    <submittedName>
        <fullName evidence="1">Unannotated protein</fullName>
    </submittedName>
</protein>
<sequence>MLTWDQLLGEPELEIRLLRKGQESRSAAERHCAECARVPLAGEHLYRFDNDSVCALCRGKRSGVPTAVEPVAHVEHGISVRRLGLPRAA</sequence>
<evidence type="ECO:0000313" key="1">
    <source>
        <dbReference type="EMBL" id="CAB4338340.1"/>
    </source>
</evidence>
<organism evidence="1">
    <name type="scientific">freshwater metagenome</name>
    <dbReference type="NCBI Taxonomy" id="449393"/>
    <lineage>
        <taxon>unclassified sequences</taxon>
        <taxon>metagenomes</taxon>
        <taxon>ecological metagenomes</taxon>
    </lineage>
</organism>
<reference evidence="1" key="1">
    <citation type="submission" date="2020-05" db="EMBL/GenBank/DDBJ databases">
        <authorList>
            <person name="Chiriac C."/>
            <person name="Salcher M."/>
            <person name="Ghai R."/>
            <person name="Kavagutti S V."/>
        </authorList>
    </citation>
    <scope>NUCLEOTIDE SEQUENCE</scope>
</reference>
<dbReference type="AlphaFoldDB" id="A0A6J5ZD54"/>